<dbReference type="AlphaFoldDB" id="A0A6A1VXM4"/>
<gene>
    <name evidence="10" type="ORF">CJ030_MR4G020630</name>
</gene>
<dbReference type="PANTHER" id="PTHR46144">
    <property type="entry name" value="ZINC FINGER PROTEIN 385B-LIKE"/>
    <property type="match status" value="1"/>
</dbReference>
<keyword evidence="5" id="KW-0862">Zinc</keyword>
<keyword evidence="11" id="KW-1185">Reference proteome</keyword>
<accession>A0A6A1VXM4</accession>
<dbReference type="Proteomes" id="UP000516437">
    <property type="component" value="Chromosome 4"/>
</dbReference>
<dbReference type="InterPro" id="IPR036236">
    <property type="entry name" value="Znf_C2H2_sf"/>
</dbReference>
<feature type="domain" description="C2H2-type" evidence="8">
    <location>
        <begin position="328"/>
        <end position="352"/>
    </location>
</feature>
<feature type="domain" description="U1-type" evidence="9">
    <location>
        <begin position="261"/>
        <end position="295"/>
    </location>
</feature>
<dbReference type="GO" id="GO:0003676">
    <property type="term" value="F:nucleic acid binding"/>
    <property type="evidence" value="ECO:0007669"/>
    <property type="project" value="InterPro"/>
</dbReference>
<dbReference type="GO" id="GO:0008270">
    <property type="term" value="F:zinc ion binding"/>
    <property type="evidence" value="ECO:0007669"/>
    <property type="project" value="UniProtKB-KW"/>
</dbReference>
<dbReference type="InterPro" id="IPR013087">
    <property type="entry name" value="Znf_C2H2_type"/>
</dbReference>
<dbReference type="GO" id="GO:0005634">
    <property type="term" value="C:nucleus"/>
    <property type="evidence" value="ECO:0007669"/>
    <property type="project" value="UniProtKB-SubCell"/>
</dbReference>
<comment type="subcellular location">
    <subcellularLocation>
        <location evidence="1">Nucleus</location>
    </subcellularLocation>
</comment>
<evidence type="ECO:0000313" key="10">
    <source>
        <dbReference type="EMBL" id="KAB1216796.1"/>
    </source>
</evidence>
<keyword evidence="6" id="KW-0539">Nucleus</keyword>
<evidence type="ECO:0000256" key="2">
    <source>
        <dbReference type="ARBA" id="ARBA00022723"/>
    </source>
</evidence>
<keyword evidence="4" id="KW-0863">Zinc-finger</keyword>
<organism evidence="10 11">
    <name type="scientific">Morella rubra</name>
    <name type="common">Chinese bayberry</name>
    <dbReference type="NCBI Taxonomy" id="262757"/>
    <lineage>
        <taxon>Eukaryota</taxon>
        <taxon>Viridiplantae</taxon>
        <taxon>Streptophyta</taxon>
        <taxon>Embryophyta</taxon>
        <taxon>Tracheophyta</taxon>
        <taxon>Spermatophyta</taxon>
        <taxon>Magnoliopsida</taxon>
        <taxon>eudicotyledons</taxon>
        <taxon>Gunneridae</taxon>
        <taxon>Pentapetalae</taxon>
        <taxon>rosids</taxon>
        <taxon>fabids</taxon>
        <taxon>Fagales</taxon>
        <taxon>Myricaceae</taxon>
        <taxon>Morella</taxon>
    </lineage>
</organism>
<feature type="compositionally biased region" description="Polar residues" evidence="7">
    <location>
        <begin position="392"/>
        <end position="401"/>
    </location>
</feature>
<evidence type="ECO:0000256" key="7">
    <source>
        <dbReference type="SAM" id="MobiDB-lite"/>
    </source>
</evidence>
<feature type="domain" description="U1-type" evidence="9">
    <location>
        <begin position="170"/>
        <end position="204"/>
    </location>
</feature>
<feature type="domain" description="C2H2-type" evidence="8">
    <location>
        <begin position="432"/>
        <end position="456"/>
    </location>
</feature>
<dbReference type="InterPro" id="IPR051868">
    <property type="entry name" value="ZN346_ZMAT4"/>
</dbReference>
<evidence type="ECO:0000313" key="11">
    <source>
        <dbReference type="Proteomes" id="UP000516437"/>
    </source>
</evidence>
<evidence type="ECO:0000259" key="8">
    <source>
        <dbReference type="SMART" id="SM00355"/>
    </source>
</evidence>
<dbReference type="PANTHER" id="PTHR46144:SF6">
    <property type="entry name" value="C2H2-TYPE DOMAIN-CONTAINING PROTEIN"/>
    <property type="match status" value="1"/>
</dbReference>
<feature type="domain" description="C2H2-type" evidence="8">
    <location>
        <begin position="264"/>
        <end position="288"/>
    </location>
</feature>
<dbReference type="SUPFAM" id="SSF57667">
    <property type="entry name" value="beta-beta-alpha zinc fingers"/>
    <property type="match status" value="4"/>
</dbReference>
<name>A0A6A1VXM4_9ROSI</name>
<feature type="domain" description="U1-type" evidence="9">
    <location>
        <begin position="429"/>
        <end position="463"/>
    </location>
</feature>
<dbReference type="Gene3D" id="3.30.160.60">
    <property type="entry name" value="Classic Zinc Finger"/>
    <property type="match status" value="4"/>
</dbReference>
<evidence type="ECO:0000256" key="4">
    <source>
        <dbReference type="ARBA" id="ARBA00022771"/>
    </source>
</evidence>
<proteinExistence type="predicted"/>
<evidence type="ECO:0000259" key="9">
    <source>
        <dbReference type="SMART" id="SM00451"/>
    </source>
</evidence>
<dbReference type="SMART" id="SM00451">
    <property type="entry name" value="ZnF_U1"/>
    <property type="match status" value="4"/>
</dbReference>
<dbReference type="InterPro" id="IPR003604">
    <property type="entry name" value="Matrin/U1-like-C_Znf_C2H2"/>
</dbReference>
<evidence type="ECO:0000256" key="3">
    <source>
        <dbReference type="ARBA" id="ARBA00022737"/>
    </source>
</evidence>
<evidence type="ECO:0000256" key="5">
    <source>
        <dbReference type="ARBA" id="ARBA00022833"/>
    </source>
</evidence>
<reference evidence="10 11" key="1">
    <citation type="journal article" date="2019" name="Plant Biotechnol. J.">
        <title>The red bayberry genome and genetic basis of sex determination.</title>
        <authorList>
            <person name="Jia H.M."/>
            <person name="Jia H.J."/>
            <person name="Cai Q.L."/>
            <person name="Wang Y."/>
            <person name="Zhao H.B."/>
            <person name="Yang W.F."/>
            <person name="Wang G.Y."/>
            <person name="Li Y.H."/>
            <person name="Zhan D.L."/>
            <person name="Shen Y.T."/>
            <person name="Niu Q.F."/>
            <person name="Chang L."/>
            <person name="Qiu J."/>
            <person name="Zhao L."/>
            <person name="Xie H.B."/>
            <person name="Fu W.Y."/>
            <person name="Jin J."/>
            <person name="Li X.W."/>
            <person name="Jiao Y."/>
            <person name="Zhou C.C."/>
            <person name="Tu T."/>
            <person name="Chai C.Y."/>
            <person name="Gao J.L."/>
            <person name="Fan L.J."/>
            <person name="van de Weg E."/>
            <person name="Wang J.Y."/>
            <person name="Gao Z.S."/>
        </authorList>
    </citation>
    <scope>NUCLEOTIDE SEQUENCE [LARGE SCALE GENOMIC DNA]</scope>
    <source>
        <tissue evidence="10">Leaves</tissue>
    </source>
</reference>
<sequence>MDCTTRWTSQEQTPLNPNPNPIISSIPHEQMYPQPPLSHFFTLPSHFSHQAQTSYPSPFRYFPQPVLPSALTSNPDVHPPGTDPFANSDSYTSTHVGHGVNFRFSEDPNLVSQNWVFEQAEPIRYEPAINLSSENSSVSSNTSSLWNNYLINETLAPDATGIIPKQTSVFQSMRCEVCKIDCNSKDVYDKHILGKKHKRNWQVQNNPTIAVLPRNSNATSDIPSQMDRIGGQVIFGPSGMAVGEELETKKRKLLDGGAAVDSVRVCTICNIACNSQEVFNKHLAGKKHASQARLVSLNGVGPYIAAITAHDGGTWKNKLKKTKVLQSAWCEVCKINCSSTDIYNQHLLGKKHSKNLEKLSKLKNNVTAPDSNAPLASTNPMIGPLENPEANKGTSVLQNSRKNGDRSEAPEEDLETKKRKILEGGAAAEAVRTCTVCNVVCNSQTVFVSHLAGQKHATMVKRRAEAGSATGGPQLPNAA</sequence>
<feature type="domain" description="U1-type" evidence="9">
    <location>
        <begin position="325"/>
        <end position="359"/>
    </location>
</feature>
<evidence type="ECO:0000256" key="1">
    <source>
        <dbReference type="ARBA" id="ARBA00004123"/>
    </source>
</evidence>
<keyword evidence="2" id="KW-0479">Metal-binding</keyword>
<protein>
    <recommendedName>
        <fullName evidence="12">Zinc finger RNA-binding protein</fullName>
    </recommendedName>
</protein>
<evidence type="ECO:0000256" key="6">
    <source>
        <dbReference type="ARBA" id="ARBA00023242"/>
    </source>
</evidence>
<dbReference type="SMART" id="SM00355">
    <property type="entry name" value="ZnF_C2H2"/>
    <property type="match status" value="4"/>
</dbReference>
<dbReference type="OrthoDB" id="434647at2759"/>
<dbReference type="Pfam" id="PF12874">
    <property type="entry name" value="zf-met"/>
    <property type="match status" value="4"/>
</dbReference>
<dbReference type="EMBL" id="RXIC02000022">
    <property type="protein sequence ID" value="KAB1216796.1"/>
    <property type="molecule type" value="Genomic_DNA"/>
</dbReference>
<feature type="compositionally biased region" description="Polar residues" evidence="7">
    <location>
        <begin position="366"/>
        <end position="380"/>
    </location>
</feature>
<feature type="domain" description="C2H2-type" evidence="8">
    <location>
        <begin position="173"/>
        <end position="197"/>
    </location>
</feature>
<feature type="region of interest" description="Disordered" evidence="7">
    <location>
        <begin position="366"/>
        <end position="417"/>
    </location>
</feature>
<comment type="caution">
    <text evidence="10">The sequence shown here is derived from an EMBL/GenBank/DDBJ whole genome shotgun (WGS) entry which is preliminary data.</text>
</comment>
<keyword evidence="3" id="KW-0677">Repeat</keyword>
<evidence type="ECO:0008006" key="12">
    <source>
        <dbReference type="Google" id="ProtNLM"/>
    </source>
</evidence>